<dbReference type="GeneID" id="72001958"/>
<accession>A0ABQ8JYR0</accession>
<protein>
    <recommendedName>
        <fullName evidence="1">CxC6 like cysteine cluster associated with KDZ domain-containing protein</fullName>
    </recommendedName>
</protein>
<comment type="caution">
    <text evidence="2">The sequence shown here is derived from an EMBL/GenBank/DDBJ whole genome shotgun (WGS) entry which is preliminary data.</text>
</comment>
<evidence type="ECO:0000313" key="2">
    <source>
        <dbReference type="EMBL" id="KAH9829320.1"/>
    </source>
</evidence>
<name>A0ABQ8JYR0_9APHY</name>
<keyword evidence="3" id="KW-1185">Reference proteome</keyword>
<reference evidence="2 3" key="1">
    <citation type="journal article" date="2021" name="Environ. Microbiol.">
        <title>Gene family expansions and transcriptome signatures uncover fungal adaptations to wood decay.</title>
        <authorList>
            <person name="Hage H."/>
            <person name="Miyauchi S."/>
            <person name="Viragh M."/>
            <person name="Drula E."/>
            <person name="Min B."/>
            <person name="Chaduli D."/>
            <person name="Navarro D."/>
            <person name="Favel A."/>
            <person name="Norest M."/>
            <person name="Lesage-Meessen L."/>
            <person name="Balint B."/>
            <person name="Merenyi Z."/>
            <person name="de Eugenio L."/>
            <person name="Morin E."/>
            <person name="Martinez A.T."/>
            <person name="Baldrian P."/>
            <person name="Stursova M."/>
            <person name="Martinez M.J."/>
            <person name="Novotny C."/>
            <person name="Magnuson J.K."/>
            <person name="Spatafora J.W."/>
            <person name="Maurice S."/>
            <person name="Pangilinan J."/>
            <person name="Andreopoulos W."/>
            <person name="LaButti K."/>
            <person name="Hundley H."/>
            <person name="Na H."/>
            <person name="Kuo A."/>
            <person name="Barry K."/>
            <person name="Lipzen A."/>
            <person name="Henrissat B."/>
            <person name="Riley R."/>
            <person name="Ahrendt S."/>
            <person name="Nagy L.G."/>
            <person name="Grigoriev I.V."/>
            <person name="Martin F."/>
            <person name="Rosso M.N."/>
        </authorList>
    </citation>
    <scope>NUCLEOTIDE SEQUENCE [LARGE SCALE GENOMIC DNA]</scope>
    <source>
        <strain evidence="2 3">CIRM-BRFM 1785</strain>
    </source>
</reference>
<evidence type="ECO:0000259" key="1">
    <source>
        <dbReference type="Pfam" id="PF18721"/>
    </source>
</evidence>
<proteinExistence type="predicted"/>
<feature type="domain" description="CxC6 like cysteine cluster associated with KDZ" evidence="1">
    <location>
        <begin position="65"/>
        <end position="123"/>
    </location>
</feature>
<dbReference type="RefSeq" id="XP_047772802.1">
    <property type="nucleotide sequence ID" value="XM_047921226.1"/>
</dbReference>
<dbReference type="EMBL" id="JADCUA010000040">
    <property type="protein sequence ID" value="KAH9829320.1"/>
    <property type="molecule type" value="Genomic_DNA"/>
</dbReference>
<gene>
    <name evidence="2" type="ORF">C8Q71DRAFT_718407</name>
</gene>
<dbReference type="Pfam" id="PF18721">
    <property type="entry name" value="CxC6"/>
    <property type="match status" value="1"/>
</dbReference>
<organism evidence="2 3">
    <name type="scientific">Rhodofomes roseus</name>
    <dbReference type="NCBI Taxonomy" id="34475"/>
    <lineage>
        <taxon>Eukaryota</taxon>
        <taxon>Fungi</taxon>
        <taxon>Dikarya</taxon>
        <taxon>Basidiomycota</taxon>
        <taxon>Agaricomycotina</taxon>
        <taxon>Agaricomycetes</taxon>
        <taxon>Polyporales</taxon>
        <taxon>Rhodofomes</taxon>
    </lineage>
</organism>
<evidence type="ECO:0000313" key="3">
    <source>
        <dbReference type="Proteomes" id="UP000814176"/>
    </source>
</evidence>
<sequence>MTVEYVWDAFFLYSILQDHEERGTFLELEHDVTRQSDRLRPALDARNRLMAGPGQEQWSHACDLCCSLSENDEGRVCTLQPSGVRYCWSHAAKETKCVILSCDSPAESGFQTCGTTAHRALEDFKRLENCAMFRLKQRLDRLRTSHAATSRSSGPATLEGFELDAFLASESMELTADDDNDDELIDIECEEKSPHS</sequence>
<dbReference type="Proteomes" id="UP000814176">
    <property type="component" value="Unassembled WGS sequence"/>
</dbReference>
<dbReference type="InterPro" id="IPR040898">
    <property type="entry name" value="CxC6"/>
</dbReference>